<comment type="subcellular location">
    <subcellularLocation>
        <location evidence="1 10">Cell outer membrane</location>
    </subcellularLocation>
</comment>
<evidence type="ECO:0000256" key="1">
    <source>
        <dbReference type="ARBA" id="ARBA00004442"/>
    </source>
</evidence>
<dbReference type="GO" id="GO:0015628">
    <property type="term" value="P:protein secretion by the type II secretion system"/>
    <property type="evidence" value="ECO:0007669"/>
    <property type="project" value="InterPro"/>
</dbReference>
<evidence type="ECO:0000256" key="7">
    <source>
        <dbReference type="ARBA" id="ARBA00022927"/>
    </source>
</evidence>
<evidence type="ECO:0000256" key="8">
    <source>
        <dbReference type="ARBA" id="ARBA00023136"/>
    </source>
</evidence>
<keyword evidence="9" id="KW-0998">Cell outer membrane</keyword>
<evidence type="ECO:0000256" key="3">
    <source>
        <dbReference type="ARBA" id="ARBA00022448"/>
    </source>
</evidence>
<dbReference type="Proteomes" id="UP000241829">
    <property type="component" value="Chromosome"/>
</dbReference>
<feature type="region of interest" description="Disordered" evidence="11">
    <location>
        <begin position="787"/>
        <end position="809"/>
    </location>
</feature>
<evidence type="ECO:0000256" key="4">
    <source>
        <dbReference type="ARBA" id="ARBA00022452"/>
    </source>
</evidence>
<evidence type="ECO:0000259" key="13">
    <source>
        <dbReference type="Pfam" id="PF00263"/>
    </source>
</evidence>
<dbReference type="InterPro" id="IPR050810">
    <property type="entry name" value="Bact_Secretion_Sys_Channel"/>
</dbReference>
<keyword evidence="7" id="KW-0653">Protein transport</keyword>
<accession>A0A2P1NP73</accession>
<dbReference type="PANTHER" id="PTHR30332:SF25">
    <property type="entry name" value="SECRETIN XPSD"/>
    <property type="match status" value="1"/>
</dbReference>
<feature type="signal peptide" evidence="12">
    <location>
        <begin position="1"/>
        <end position="21"/>
    </location>
</feature>
<dbReference type="InterPro" id="IPR049371">
    <property type="entry name" value="GspD-like_N0"/>
</dbReference>
<dbReference type="InterPro" id="IPR001775">
    <property type="entry name" value="GspD/PilQ"/>
</dbReference>
<dbReference type="GO" id="GO:0009279">
    <property type="term" value="C:cell outer membrane"/>
    <property type="evidence" value="ECO:0007669"/>
    <property type="project" value="UniProtKB-SubCell"/>
</dbReference>
<keyword evidence="8" id="KW-0472">Membrane</keyword>
<dbReference type="InterPro" id="IPR004846">
    <property type="entry name" value="T2SS/T3SS_dom"/>
</dbReference>
<evidence type="ECO:0000256" key="6">
    <source>
        <dbReference type="ARBA" id="ARBA00022729"/>
    </source>
</evidence>
<keyword evidence="5" id="KW-0812">Transmembrane</keyword>
<dbReference type="KEGG" id="melm:C7H73_15030"/>
<evidence type="ECO:0000256" key="5">
    <source>
        <dbReference type="ARBA" id="ARBA00022692"/>
    </source>
</evidence>
<dbReference type="PRINTS" id="PR00811">
    <property type="entry name" value="BCTERIALGSPD"/>
</dbReference>
<keyword evidence="4" id="KW-1134">Transmembrane beta strand</keyword>
<dbReference type="Gene3D" id="3.55.50.30">
    <property type="match status" value="1"/>
</dbReference>
<feature type="chain" id="PRO_5015130034" evidence="12">
    <location>
        <begin position="22"/>
        <end position="809"/>
    </location>
</feature>
<dbReference type="NCBIfam" id="TIGR02517">
    <property type="entry name" value="type_II_gspD"/>
    <property type="match status" value="1"/>
</dbReference>
<feature type="domain" description="GspD-like N0" evidence="15">
    <location>
        <begin position="78"/>
        <end position="148"/>
    </location>
</feature>
<dbReference type="Pfam" id="PF03958">
    <property type="entry name" value="Secretin_N"/>
    <property type="match status" value="2"/>
</dbReference>
<evidence type="ECO:0000256" key="10">
    <source>
        <dbReference type="RuleBase" id="RU004004"/>
    </source>
</evidence>
<keyword evidence="3 10" id="KW-0813">Transport</keyword>
<dbReference type="InterPro" id="IPR013356">
    <property type="entry name" value="T2SS_GspD"/>
</dbReference>
<dbReference type="Gene3D" id="3.30.1370.120">
    <property type="match status" value="3"/>
</dbReference>
<reference evidence="17" key="1">
    <citation type="submission" date="2018-03" db="EMBL/GenBank/DDBJ databases">
        <title>Genome sequencing of Melaminivora sp. strain SC2-7.</title>
        <authorList>
            <person name="Kim S.-J."/>
            <person name="Heo J."/>
            <person name="Ahn J.-H."/>
            <person name="Kwon S.-W."/>
        </authorList>
    </citation>
    <scope>NUCLEOTIDE SEQUENCE [LARGE SCALE GENOMIC DNA]</scope>
    <source>
        <strain evidence="17">SC2-7</strain>
    </source>
</reference>
<feature type="domain" description="NolW-like" evidence="14">
    <location>
        <begin position="243"/>
        <end position="350"/>
    </location>
</feature>
<name>A0A2P1NP73_9BURK</name>
<evidence type="ECO:0000313" key="16">
    <source>
        <dbReference type="EMBL" id="AVP58852.1"/>
    </source>
</evidence>
<evidence type="ECO:0000259" key="14">
    <source>
        <dbReference type="Pfam" id="PF03958"/>
    </source>
</evidence>
<keyword evidence="17" id="KW-1185">Reference proteome</keyword>
<evidence type="ECO:0000256" key="12">
    <source>
        <dbReference type="SAM" id="SignalP"/>
    </source>
</evidence>
<dbReference type="OrthoDB" id="9775455at2"/>
<evidence type="ECO:0000256" key="9">
    <source>
        <dbReference type="ARBA" id="ARBA00023237"/>
    </source>
</evidence>
<dbReference type="Pfam" id="PF00263">
    <property type="entry name" value="Secretin"/>
    <property type="match status" value="1"/>
</dbReference>
<evidence type="ECO:0000256" key="2">
    <source>
        <dbReference type="ARBA" id="ARBA00006980"/>
    </source>
</evidence>
<dbReference type="InterPro" id="IPR005644">
    <property type="entry name" value="NolW-like"/>
</dbReference>
<evidence type="ECO:0000259" key="15">
    <source>
        <dbReference type="Pfam" id="PF21305"/>
    </source>
</evidence>
<gene>
    <name evidence="16" type="primary">gspD</name>
    <name evidence="16" type="ORF">C7H73_15030</name>
</gene>
<keyword evidence="6 12" id="KW-0732">Signal</keyword>
<feature type="domain" description="NolW-like" evidence="14">
    <location>
        <begin position="359"/>
        <end position="523"/>
    </location>
</feature>
<comment type="similarity">
    <text evidence="2">Belongs to the bacterial secretin family. GSP D subfamily.</text>
</comment>
<dbReference type="AlphaFoldDB" id="A0A2P1NP73"/>
<sequence>MIAFRFVLAAAAIAASQAAGAQAPAPEQGTAQAAQSAAAAPQDEAAREPQPRYIRGNDQVIAPAAPQPRLGGAPLSFSFEEAPVAEVARTILGDVVKAPYVLHPPLGGTVTLSTRVPIPADQAVFLLESALQANGLAMVRDARGTYHVGRADALKGIGATVRQVGGKNEPLAPGYGAIIVPLRYIGAGEMAAILRPLASPDAIVRVDNVRNLLVLVGTRNQAEGWLDLVNTFDVDLLKGMSVGMFPLKYATIKEVEAALRLVSGAPAAATSGGGAAGQGAAAGAATTRGTAQAAGAAPAAAAMLGEGNPLFGALRIMPVERLNAILVVTPRAAYLEEARRWIEKLDQPSDNGAEPQLFIYKVQNGNARHLAGVLSGIFGGAQAGGAYAANSGVAPGLGAATGASFGQPFGSTGGAFNNGMAGAGTPWPGSTLGGRTGPQGAYGSGGGFGSGGAFGSGFSSTFGNQNRMTQGAPGTGQAPVTANIGGVRVMADELNNTILLWATKGEFEKIEATLKRLDLPPTQVLIEASIVEVTLNDDLNYGLQWAFSGSVGSDYRGAGQLGAGGVTPGTGSLADTAAKGFTYSLVNSAGQIRVALAALANKTSVKMISNPSLMVLDNHLAMMTVGNQVPVQTSTIDIVTSGSAVTSTVQYRDTGVNLAVTPSVNAGNLVTMQIDQTVTDTATTAAGGSSAQPIFLQRQISSKVAVRSGESIVLGGLIKDSQSTGKSGVPVLQDLPLVGNLFGTNTREGGRTELLVIITPKVVRTDPEIREVSEELRDRLRGLQAIESQGRALPSPPTERSVVQPANPQ</sequence>
<feature type="compositionally biased region" description="Low complexity" evidence="11">
    <location>
        <begin position="25"/>
        <end position="43"/>
    </location>
</feature>
<proteinExistence type="inferred from homology"/>
<feature type="domain" description="Type II/III secretion system secretin-like" evidence="13">
    <location>
        <begin position="598"/>
        <end position="764"/>
    </location>
</feature>
<dbReference type="Pfam" id="PF21305">
    <property type="entry name" value="type_II_gspD_N0"/>
    <property type="match status" value="1"/>
</dbReference>
<dbReference type="EMBL" id="CP027792">
    <property type="protein sequence ID" value="AVP58852.1"/>
    <property type="molecule type" value="Genomic_DNA"/>
</dbReference>
<evidence type="ECO:0000313" key="17">
    <source>
        <dbReference type="Proteomes" id="UP000241829"/>
    </source>
</evidence>
<dbReference type="RefSeq" id="WP_106847400.1">
    <property type="nucleotide sequence ID" value="NZ_CP027792.1"/>
</dbReference>
<dbReference type="PANTHER" id="PTHR30332">
    <property type="entry name" value="PROBABLE GENERAL SECRETION PATHWAY PROTEIN D"/>
    <property type="match status" value="1"/>
</dbReference>
<protein>
    <submittedName>
        <fullName evidence="16">Type II secretion system protein GspD</fullName>
    </submittedName>
</protein>
<dbReference type="InterPro" id="IPR038591">
    <property type="entry name" value="NolW-like_sf"/>
</dbReference>
<evidence type="ECO:0000256" key="11">
    <source>
        <dbReference type="SAM" id="MobiDB-lite"/>
    </source>
</evidence>
<organism evidence="16 17">
    <name type="scientific">Pulveribacter suum</name>
    <dbReference type="NCBI Taxonomy" id="2116657"/>
    <lineage>
        <taxon>Bacteria</taxon>
        <taxon>Pseudomonadati</taxon>
        <taxon>Pseudomonadota</taxon>
        <taxon>Betaproteobacteria</taxon>
        <taxon>Burkholderiales</taxon>
        <taxon>Comamonadaceae</taxon>
        <taxon>Pulveribacter</taxon>
    </lineage>
</organism>
<feature type="region of interest" description="Disordered" evidence="11">
    <location>
        <begin position="25"/>
        <end position="49"/>
    </location>
</feature>
<dbReference type="GO" id="GO:0015627">
    <property type="term" value="C:type II protein secretion system complex"/>
    <property type="evidence" value="ECO:0007669"/>
    <property type="project" value="InterPro"/>
</dbReference>